<dbReference type="Pfam" id="PF12998">
    <property type="entry name" value="ING"/>
    <property type="match status" value="2"/>
</dbReference>
<feature type="region of interest" description="Disordered" evidence="12">
    <location>
        <begin position="1"/>
        <end position="270"/>
    </location>
</feature>
<comment type="function">
    <text evidence="11">Component of an histone acetyltransferase complex.</text>
</comment>
<protein>
    <recommendedName>
        <fullName evidence="11">Chromatin modification-related protein</fullName>
    </recommendedName>
</protein>
<dbReference type="EMBL" id="SRRM01000021">
    <property type="protein sequence ID" value="TKY84822.1"/>
    <property type="molecule type" value="Genomic_DNA"/>
</dbReference>
<dbReference type="RefSeq" id="XP_029736807.1">
    <property type="nucleotide sequence ID" value="XM_029886494.1"/>
</dbReference>
<dbReference type="CDD" id="cd16859">
    <property type="entry name" value="ING_ING4_5"/>
    <property type="match status" value="1"/>
</dbReference>
<evidence type="ECO:0000313" key="14">
    <source>
        <dbReference type="EMBL" id="TKY84822.1"/>
    </source>
</evidence>
<feature type="site" description="Histone H3K4me3 binding" evidence="8">
    <location>
        <position position="670"/>
    </location>
</feature>
<comment type="caution">
    <text evidence="14">The sequence shown here is derived from an EMBL/GenBank/DDBJ whole genome shotgun (WGS) entry which is preliminary data.</text>
</comment>
<evidence type="ECO:0000256" key="1">
    <source>
        <dbReference type="ARBA" id="ARBA00004123"/>
    </source>
</evidence>
<dbReference type="GO" id="GO:0005634">
    <property type="term" value="C:nucleus"/>
    <property type="evidence" value="ECO:0007669"/>
    <property type="project" value="UniProtKB-SubCell"/>
</dbReference>
<comment type="subcellular location">
    <subcellularLocation>
        <location evidence="1 11">Nucleus</location>
    </subcellularLocation>
</comment>
<dbReference type="GO" id="GO:0006355">
    <property type="term" value="P:regulation of DNA-templated transcription"/>
    <property type="evidence" value="ECO:0007669"/>
    <property type="project" value="TreeGrafter"/>
</dbReference>
<dbReference type="OrthoDB" id="5411773at2759"/>
<feature type="compositionally biased region" description="Low complexity" evidence="12">
    <location>
        <begin position="31"/>
        <end position="69"/>
    </location>
</feature>
<keyword evidence="7 11" id="KW-0539">Nucleus</keyword>
<keyword evidence="15" id="KW-1185">Reference proteome</keyword>
<dbReference type="GO" id="GO:0000785">
    <property type="term" value="C:chromatin"/>
    <property type="evidence" value="ECO:0007669"/>
    <property type="project" value="UniProtKB-ARBA"/>
</dbReference>
<comment type="domain">
    <text evidence="11">The PHD-type zinc finger mediates the binding to H3K4me3.</text>
</comment>
<feature type="binding site" evidence="9">
    <location>
        <position position="660"/>
    </location>
    <ligand>
        <name>Zn(2+)</name>
        <dbReference type="ChEBI" id="CHEBI:29105"/>
        <label>1</label>
    </ligand>
</feature>
<comment type="subunit">
    <text evidence="11">Component of an histone acetyltransferase complex. Interacts with H3K4me3 and to a lesser extent with H3K4me2.</text>
</comment>
<dbReference type="PROSITE" id="PS50016">
    <property type="entry name" value="ZF_PHD_2"/>
    <property type="match status" value="1"/>
</dbReference>
<evidence type="ECO:0000256" key="6">
    <source>
        <dbReference type="ARBA" id="ARBA00022853"/>
    </source>
</evidence>
<dbReference type="InterPro" id="IPR028651">
    <property type="entry name" value="ING_fam"/>
</dbReference>
<feature type="region of interest" description="Disordered" evidence="12">
    <location>
        <begin position="331"/>
        <end position="378"/>
    </location>
</feature>
<feature type="compositionally biased region" description="Acidic residues" evidence="12">
    <location>
        <begin position="86"/>
        <end position="122"/>
    </location>
</feature>
<dbReference type="CDD" id="cd15505">
    <property type="entry name" value="PHD_ING"/>
    <property type="match status" value="1"/>
</dbReference>
<feature type="compositionally biased region" description="Polar residues" evidence="12">
    <location>
        <begin position="210"/>
        <end position="230"/>
    </location>
</feature>
<dbReference type="KEGG" id="sgra:EX895_005902"/>
<evidence type="ECO:0000256" key="7">
    <source>
        <dbReference type="ARBA" id="ARBA00023242"/>
    </source>
</evidence>
<feature type="compositionally biased region" description="Polar residues" evidence="12">
    <location>
        <begin position="630"/>
        <end position="641"/>
    </location>
</feature>
<sequence>MSSAGSPRKQAPGSPSKRLKRKAADVDDAADPSASAGRGRTASASPFRPDSASSSTTPSPVKRTSTSSTSRRDSRASRTFQISDDFGQDEDAPYDEELDADGEFDEEYVGQDAQGEEEDDEVEKVVATRASSSTSTMTPSRQSARPKRSNAPNVSYYAVQPLPSFSDDEQDEEVTPSIRRRGRKAKLPDTSDNDVDTDDDDAEDHIRPTARSSSRGTRTDTPSTSKQLSGKTPRRPIDKDVSEQSSVKPPEPELSEEAKQQAKAEKEAHDLQSRWTEEYFEIVEQLPLEMHRTFALMRELEGQMQARVGTMVQNMTAYRDVRMEMQNLLDAGSPEEQTNTRVNEQSSSRKSARGGSEDEAENLLGGSQDGHRNGQSSAFQDDIDGVEVHSADGIQAKNLFDKDARRQLLRSISLAANESVKAAEEKMGLAATAYNWIDRHIRRLDADISKVESSILLGLRSGTEESRNAREALGLPVDDAGEEGAEDGEDGRTHAGEGISAEAESAALTKAAGAARRASAGGAEGGRRSTRTTPKMGGQAQLAPSPKGTQRSLSRSRSRSASTSAAAGSSTDKTTAAASVSTTRAGRQKTTSPAPLVANARITRKRKPKPLSPQKGGRRSIVTATPTIVSPTTQLPRSSGTIVGPDTSEMPFDPTEPTYCYCDQISFDEMVACDNEDCTIEWFHYACVGLTRQPKNEWFCRFCAPPGWKGEGMAVPSNAKHRPPGFKKGVGIKA</sequence>
<dbReference type="PANTHER" id="PTHR10333">
    <property type="entry name" value="INHIBITOR OF GROWTH PROTEIN"/>
    <property type="match status" value="1"/>
</dbReference>
<dbReference type="InterPro" id="IPR019787">
    <property type="entry name" value="Znf_PHD-finger"/>
</dbReference>
<feature type="compositionally biased region" description="Low complexity" evidence="12">
    <location>
        <begin position="125"/>
        <end position="143"/>
    </location>
</feature>
<feature type="compositionally biased region" description="Basic and acidic residues" evidence="12">
    <location>
        <begin position="256"/>
        <end position="270"/>
    </location>
</feature>
<evidence type="ECO:0000256" key="9">
    <source>
        <dbReference type="PIRSR" id="PIRSR628651-51"/>
    </source>
</evidence>
<comment type="similarity">
    <text evidence="2 11">Belongs to the ING family.</text>
</comment>
<dbReference type="PANTHER" id="PTHR10333:SF42">
    <property type="entry name" value="INHIBITOR OF GROWTH PROTEIN 5"/>
    <property type="match status" value="1"/>
</dbReference>
<feature type="binding site" evidence="9">
    <location>
        <position position="678"/>
    </location>
    <ligand>
        <name>Zn(2+)</name>
        <dbReference type="ChEBI" id="CHEBI:29105"/>
        <label>2</label>
    </ligand>
</feature>
<dbReference type="SMART" id="SM00249">
    <property type="entry name" value="PHD"/>
    <property type="match status" value="1"/>
</dbReference>
<keyword evidence="6 11" id="KW-0156">Chromatin regulator</keyword>
<accession>A0A4U7KPC9</accession>
<feature type="site" description="Histone H3K4me3 binding" evidence="8">
    <location>
        <position position="674"/>
    </location>
</feature>
<evidence type="ECO:0000256" key="10">
    <source>
        <dbReference type="PROSITE-ProRule" id="PRU00146"/>
    </source>
</evidence>
<dbReference type="GO" id="GO:0006325">
    <property type="term" value="P:chromatin organization"/>
    <property type="evidence" value="ECO:0007669"/>
    <property type="project" value="UniProtKB-KW"/>
</dbReference>
<feature type="domain" description="PHD-type" evidence="13">
    <location>
        <begin position="657"/>
        <end position="706"/>
    </location>
</feature>
<evidence type="ECO:0000256" key="5">
    <source>
        <dbReference type="ARBA" id="ARBA00022833"/>
    </source>
</evidence>
<dbReference type="InterPro" id="IPR013083">
    <property type="entry name" value="Znf_RING/FYVE/PHD"/>
</dbReference>
<organism evidence="14 15">
    <name type="scientific">Sporisorium graminicola</name>
    <dbReference type="NCBI Taxonomy" id="280036"/>
    <lineage>
        <taxon>Eukaryota</taxon>
        <taxon>Fungi</taxon>
        <taxon>Dikarya</taxon>
        <taxon>Basidiomycota</taxon>
        <taxon>Ustilaginomycotina</taxon>
        <taxon>Ustilaginomycetes</taxon>
        <taxon>Ustilaginales</taxon>
        <taxon>Ustilaginaceae</taxon>
        <taxon>Sporisorium</taxon>
    </lineage>
</organism>
<dbReference type="Gene3D" id="6.10.140.1740">
    <property type="match status" value="1"/>
</dbReference>
<feature type="compositionally biased region" description="Acidic residues" evidence="12">
    <location>
        <begin position="191"/>
        <end position="203"/>
    </location>
</feature>
<feature type="region of interest" description="Disordered" evidence="12">
    <location>
        <begin position="630"/>
        <end position="649"/>
    </location>
</feature>
<dbReference type="SUPFAM" id="SSF57903">
    <property type="entry name" value="FYVE/PHD zinc finger"/>
    <property type="match status" value="1"/>
</dbReference>
<feature type="compositionally biased region" description="Acidic residues" evidence="12">
    <location>
        <begin position="479"/>
        <end position="489"/>
    </location>
</feature>
<dbReference type="InterPro" id="IPR011011">
    <property type="entry name" value="Znf_FYVE_PHD"/>
</dbReference>
<dbReference type="InterPro" id="IPR001965">
    <property type="entry name" value="Znf_PHD"/>
</dbReference>
<evidence type="ECO:0000256" key="3">
    <source>
        <dbReference type="ARBA" id="ARBA00022723"/>
    </source>
</evidence>
<proteinExistence type="inferred from homology"/>
<keyword evidence="3 9" id="KW-0479">Metal-binding</keyword>
<feature type="region of interest" description="Disordered" evidence="12">
    <location>
        <begin position="462"/>
        <end position="619"/>
    </location>
</feature>
<dbReference type="InterPro" id="IPR024610">
    <property type="entry name" value="ING_N_histone-binding"/>
</dbReference>
<dbReference type="AlphaFoldDB" id="A0A4U7KPC9"/>
<evidence type="ECO:0000256" key="12">
    <source>
        <dbReference type="SAM" id="MobiDB-lite"/>
    </source>
</evidence>
<reference evidence="14 15" key="1">
    <citation type="submission" date="2019-05" db="EMBL/GenBank/DDBJ databases">
        <title>Sporisorium graminicola CBS 10092 draft sequencing and annotation.</title>
        <authorList>
            <person name="Solano-Gonzalez S."/>
            <person name="Caddick M.X."/>
            <person name="Darby A."/>
        </authorList>
    </citation>
    <scope>NUCLEOTIDE SEQUENCE [LARGE SCALE GENOMIC DNA]</scope>
    <source>
        <strain evidence="14 15">CBS 10092</strain>
    </source>
</reference>
<feature type="site" description="Histone H3K4me3 binding" evidence="8">
    <location>
        <position position="682"/>
    </location>
</feature>
<evidence type="ECO:0000256" key="4">
    <source>
        <dbReference type="ARBA" id="ARBA00022771"/>
    </source>
</evidence>
<evidence type="ECO:0000259" key="13">
    <source>
        <dbReference type="PROSITE" id="PS50016"/>
    </source>
</evidence>
<dbReference type="GeneID" id="40728797"/>
<dbReference type="Proteomes" id="UP000306050">
    <property type="component" value="Chromosome SGRAM_8"/>
</dbReference>
<evidence type="ECO:0000256" key="2">
    <source>
        <dbReference type="ARBA" id="ARBA00010210"/>
    </source>
</evidence>
<feature type="compositionally biased region" description="Low complexity" evidence="12">
    <location>
        <begin position="551"/>
        <end position="585"/>
    </location>
</feature>
<dbReference type="InterPro" id="IPR019786">
    <property type="entry name" value="Zinc_finger_PHD-type_CS"/>
</dbReference>
<name>A0A4U7KPC9_9BASI</name>
<dbReference type="GO" id="GO:0008270">
    <property type="term" value="F:zinc ion binding"/>
    <property type="evidence" value="ECO:0007669"/>
    <property type="project" value="UniProtKB-KW"/>
</dbReference>
<evidence type="ECO:0000256" key="8">
    <source>
        <dbReference type="PIRSR" id="PIRSR628651-50"/>
    </source>
</evidence>
<feature type="compositionally biased region" description="Polar residues" evidence="12">
    <location>
        <begin position="335"/>
        <end position="349"/>
    </location>
</feature>
<dbReference type="Gene3D" id="3.30.40.10">
    <property type="entry name" value="Zinc/RING finger domain, C3HC4 (zinc finger)"/>
    <property type="match status" value="1"/>
</dbReference>
<feature type="compositionally biased region" description="Low complexity" evidence="12">
    <location>
        <begin position="496"/>
        <end position="521"/>
    </location>
</feature>
<evidence type="ECO:0000256" key="11">
    <source>
        <dbReference type="RuleBase" id="RU361213"/>
    </source>
</evidence>
<feature type="binding site" evidence="9">
    <location>
        <position position="684"/>
    </location>
    <ligand>
        <name>Zn(2+)</name>
        <dbReference type="ChEBI" id="CHEBI:29105"/>
        <label>1</label>
    </ligand>
</feature>
<keyword evidence="4 10" id="KW-0863">Zinc-finger</keyword>
<feature type="binding site" evidence="9">
    <location>
        <position position="673"/>
    </location>
    <ligand>
        <name>Zn(2+)</name>
        <dbReference type="ChEBI" id="CHEBI:29105"/>
        <label>2</label>
    </ligand>
</feature>
<evidence type="ECO:0000313" key="15">
    <source>
        <dbReference type="Proteomes" id="UP000306050"/>
    </source>
</evidence>
<dbReference type="SMART" id="SM01408">
    <property type="entry name" value="ING"/>
    <property type="match status" value="1"/>
</dbReference>
<feature type="site" description="Histone H3K4me3 binding" evidence="8">
    <location>
        <position position="659"/>
    </location>
</feature>
<feature type="binding site" evidence="9">
    <location>
        <position position="703"/>
    </location>
    <ligand>
        <name>Zn(2+)</name>
        <dbReference type="ChEBI" id="CHEBI:29105"/>
        <label>2</label>
    </ligand>
</feature>
<keyword evidence="5 9" id="KW-0862">Zinc</keyword>
<feature type="binding site" evidence="9">
    <location>
        <position position="687"/>
    </location>
    <ligand>
        <name>Zn(2+)</name>
        <dbReference type="ChEBI" id="CHEBI:29105"/>
        <label>1</label>
    </ligand>
</feature>
<feature type="binding site" evidence="9">
    <location>
        <position position="700"/>
    </location>
    <ligand>
        <name>Zn(2+)</name>
        <dbReference type="ChEBI" id="CHEBI:29105"/>
        <label>2</label>
    </ligand>
</feature>
<gene>
    <name evidence="14" type="ORF">EX895_005902</name>
</gene>
<dbReference type="PROSITE" id="PS01359">
    <property type="entry name" value="ZF_PHD_1"/>
    <property type="match status" value="1"/>
</dbReference>
<feature type="binding site" evidence="9">
    <location>
        <position position="662"/>
    </location>
    <ligand>
        <name>Zn(2+)</name>
        <dbReference type="ChEBI" id="CHEBI:29105"/>
        <label>1</label>
    </ligand>
</feature>